<reference evidence="6" key="1">
    <citation type="submission" date="2015-07" db="EMBL/GenBank/DDBJ databases">
        <title>Draft Genome Sequences of Anaerolinea thermolimosa IMO-1, Bellilinea caldifistulae GOMI-1, Leptolinea tardivitalis YMTK-2, Levilinea saccharolytica KIBI-1,Longilinea arvoryzae KOME-1, Previously Described as Members of the Anaerolineaceae (Chloroflexi).</title>
        <authorList>
            <person name="Sekiguchi Y."/>
            <person name="Ohashi A."/>
            <person name="Matsuura N."/>
            <person name="Tourlousse M.D."/>
        </authorList>
    </citation>
    <scope>NUCLEOTIDE SEQUENCE [LARGE SCALE GENOMIC DNA]</scope>
    <source>
        <strain evidence="6">KOME-1</strain>
    </source>
</reference>
<keyword evidence="4" id="KW-0812">Transmembrane</keyword>
<dbReference type="CDD" id="cd06439">
    <property type="entry name" value="CESA_like_1"/>
    <property type="match status" value="1"/>
</dbReference>
<feature type="transmembrane region" description="Helical" evidence="4">
    <location>
        <begin position="357"/>
        <end position="379"/>
    </location>
</feature>
<dbReference type="InterPro" id="IPR001173">
    <property type="entry name" value="Glyco_trans_2-like"/>
</dbReference>
<feature type="transmembrane region" description="Helical" evidence="4">
    <location>
        <begin position="327"/>
        <end position="345"/>
    </location>
</feature>
<evidence type="ECO:0000313" key="6">
    <source>
        <dbReference type="EMBL" id="GAP14500.1"/>
    </source>
</evidence>
<organism evidence="6">
    <name type="scientific">Longilinea arvoryzae</name>
    <dbReference type="NCBI Taxonomy" id="360412"/>
    <lineage>
        <taxon>Bacteria</taxon>
        <taxon>Bacillati</taxon>
        <taxon>Chloroflexota</taxon>
        <taxon>Anaerolineae</taxon>
        <taxon>Anaerolineales</taxon>
        <taxon>Anaerolineaceae</taxon>
        <taxon>Longilinea</taxon>
    </lineage>
</organism>
<dbReference type="SUPFAM" id="SSF53448">
    <property type="entry name" value="Nucleotide-diphospho-sugar transferases"/>
    <property type="match status" value="1"/>
</dbReference>
<feature type="transmembrane region" description="Helical" evidence="4">
    <location>
        <begin position="6"/>
        <end position="28"/>
    </location>
</feature>
<feature type="transmembrane region" description="Helical" evidence="4">
    <location>
        <begin position="289"/>
        <end position="307"/>
    </location>
</feature>
<keyword evidence="3 6" id="KW-0808">Transferase</keyword>
<dbReference type="Proteomes" id="UP000055060">
    <property type="component" value="Unassembled WGS sequence"/>
</dbReference>
<evidence type="ECO:0000256" key="2">
    <source>
        <dbReference type="ARBA" id="ARBA00022676"/>
    </source>
</evidence>
<dbReference type="Gene3D" id="3.90.550.10">
    <property type="entry name" value="Spore Coat Polysaccharide Biosynthesis Protein SpsA, Chain A"/>
    <property type="match status" value="1"/>
</dbReference>
<dbReference type="PANTHER" id="PTHR43630:SF1">
    <property type="entry name" value="POLY-BETA-1,6-N-ACETYL-D-GLUCOSAMINE SYNTHASE"/>
    <property type="match status" value="1"/>
</dbReference>
<evidence type="ECO:0000256" key="4">
    <source>
        <dbReference type="SAM" id="Phobius"/>
    </source>
</evidence>
<dbReference type="OrthoDB" id="9766299at2"/>
<dbReference type="Pfam" id="PF00535">
    <property type="entry name" value="Glycos_transf_2"/>
    <property type="match status" value="1"/>
</dbReference>
<keyword evidence="4" id="KW-1133">Transmembrane helix</keyword>
<dbReference type="RefSeq" id="WP_075073753.1">
    <property type="nucleotide sequence ID" value="NZ_DF967972.1"/>
</dbReference>
<keyword evidence="7" id="KW-1185">Reference proteome</keyword>
<keyword evidence="2" id="KW-0328">Glycosyltransferase</keyword>
<evidence type="ECO:0000256" key="3">
    <source>
        <dbReference type="ARBA" id="ARBA00022679"/>
    </source>
</evidence>
<sequence>MSGIGFWICIALILYVYLGYPLLLALLARTGRKPVFPPAAEPTLTLLIAAYNEESCIAKKLDNALEMAYSREKLQILVAADGSDDRTADIVRQYAAQGVELCYQPERQGKMAAINRALAFTWGEVIVFSDANNLYEADTLRALVAPFVSAQVGAVSGAKHILKDAGPLSSSEGLYWKYEAFIKRQETRLGSCTGVSGEIFAIRKALFKPAPGGTINDDFYLAMQVLRSGHRVVFAPDARSFERVSLTAEDEIIRRKRINAGRYQVLHRWRQFLPFKRPLLMWQILSHKILRLFVPFFMLGTFIANLYALIWPPAGIPASLMRLTPPYNWILFGLQFAFYGLAWLGNQDAMPGPLRKLAYLPAFLVNSNLAALQGLVYYLGGKDRTLWQKVRRAEERGA</sequence>
<evidence type="ECO:0000313" key="7">
    <source>
        <dbReference type="Proteomes" id="UP000055060"/>
    </source>
</evidence>
<evidence type="ECO:0000256" key="1">
    <source>
        <dbReference type="ARBA" id="ARBA00006739"/>
    </source>
</evidence>
<proteinExistence type="inferred from homology"/>
<dbReference type="PANTHER" id="PTHR43630">
    <property type="entry name" value="POLY-BETA-1,6-N-ACETYL-D-GLUCOSAMINE SYNTHASE"/>
    <property type="match status" value="1"/>
</dbReference>
<dbReference type="InterPro" id="IPR029044">
    <property type="entry name" value="Nucleotide-diphossugar_trans"/>
</dbReference>
<keyword evidence="4" id="KW-0472">Membrane</keyword>
<name>A0A0S7BHE5_9CHLR</name>
<gene>
    <name evidence="6" type="ORF">LARV_02271</name>
</gene>
<feature type="domain" description="Glycosyltransferase 2-like" evidence="5">
    <location>
        <begin position="46"/>
        <end position="207"/>
    </location>
</feature>
<dbReference type="STRING" id="360412.LARV_02271"/>
<comment type="similarity">
    <text evidence="1">Belongs to the glycosyltransferase 2 family.</text>
</comment>
<dbReference type="GO" id="GO:0016757">
    <property type="term" value="F:glycosyltransferase activity"/>
    <property type="evidence" value="ECO:0007669"/>
    <property type="project" value="UniProtKB-KW"/>
</dbReference>
<evidence type="ECO:0000259" key="5">
    <source>
        <dbReference type="Pfam" id="PF00535"/>
    </source>
</evidence>
<dbReference type="EMBL" id="DF967972">
    <property type="protein sequence ID" value="GAP14500.1"/>
    <property type="molecule type" value="Genomic_DNA"/>
</dbReference>
<accession>A0A0S7BHE5</accession>
<protein>
    <submittedName>
        <fullName evidence="6">Glycosyltransferase</fullName>
    </submittedName>
</protein>
<dbReference type="AlphaFoldDB" id="A0A0S7BHE5"/>